<evidence type="ECO:0000313" key="1">
    <source>
        <dbReference type="EMBL" id="GAA1754799.1"/>
    </source>
</evidence>
<organism evidence="1 2">
    <name type="scientific">Aeromicrobium alkaliterrae</name>
    <dbReference type="NCBI Taxonomy" id="302168"/>
    <lineage>
        <taxon>Bacteria</taxon>
        <taxon>Bacillati</taxon>
        <taxon>Actinomycetota</taxon>
        <taxon>Actinomycetes</taxon>
        <taxon>Propionibacteriales</taxon>
        <taxon>Nocardioidaceae</taxon>
        <taxon>Aeromicrobium</taxon>
    </lineage>
</organism>
<dbReference type="Proteomes" id="UP001501057">
    <property type="component" value="Unassembled WGS sequence"/>
</dbReference>
<sequence length="141" mass="16084">MWFSRKHLDPVYQVDTVGLSRVQQIAACRAALEFVRPRADRLQLEVPWQWAESWPEDVVEAASILAPKREAYEVTGWVTPIEEHHWKAFVALAPFAFTADVWSFHMTELADVSNEATIIVVRIPPHDLARLRDAVAPARVT</sequence>
<name>A0ABP4WHC2_9ACTN</name>
<keyword evidence="2" id="KW-1185">Reference proteome</keyword>
<protein>
    <submittedName>
        <fullName evidence="1">Uncharacterized protein</fullName>
    </submittedName>
</protein>
<proteinExistence type="predicted"/>
<evidence type="ECO:0000313" key="2">
    <source>
        <dbReference type="Proteomes" id="UP001501057"/>
    </source>
</evidence>
<reference evidence="2" key="1">
    <citation type="journal article" date="2019" name="Int. J. Syst. Evol. Microbiol.">
        <title>The Global Catalogue of Microorganisms (GCM) 10K type strain sequencing project: providing services to taxonomists for standard genome sequencing and annotation.</title>
        <authorList>
            <consortium name="The Broad Institute Genomics Platform"/>
            <consortium name="The Broad Institute Genome Sequencing Center for Infectious Disease"/>
            <person name="Wu L."/>
            <person name="Ma J."/>
        </authorList>
    </citation>
    <scope>NUCLEOTIDE SEQUENCE [LARGE SCALE GENOMIC DNA]</scope>
    <source>
        <strain evidence="2">JCM 13518</strain>
    </source>
</reference>
<comment type="caution">
    <text evidence="1">The sequence shown here is derived from an EMBL/GenBank/DDBJ whole genome shotgun (WGS) entry which is preliminary data.</text>
</comment>
<accession>A0ABP4WHC2</accession>
<gene>
    <name evidence="1" type="ORF">GCM10009710_37350</name>
</gene>
<dbReference type="EMBL" id="BAAAME010000025">
    <property type="protein sequence ID" value="GAA1754799.1"/>
    <property type="molecule type" value="Genomic_DNA"/>
</dbReference>